<dbReference type="SUPFAM" id="SSF55347">
    <property type="entry name" value="Glyceraldehyde-3-phosphate dehydrogenase-like, C-terminal domain"/>
    <property type="match status" value="1"/>
</dbReference>
<comment type="similarity">
    <text evidence="1">Belongs to the Gfo/Idh/MocA family.</text>
</comment>
<evidence type="ECO:0000256" key="1">
    <source>
        <dbReference type="ARBA" id="ARBA00010928"/>
    </source>
</evidence>
<evidence type="ECO:0000313" key="5">
    <source>
        <dbReference type="EMBL" id="OAK52631.1"/>
    </source>
</evidence>
<evidence type="ECO:0000313" key="6">
    <source>
        <dbReference type="Proteomes" id="UP000077519"/>
    </source>
</evidence>
<dbReference type="PANTHER" id="PTHR22604:SF105">
    <property type="entry name" value="TRANS-1,2-DIHYDROBENZENE-1,2-DIOL DEHYDROGENASE"/>
    <property type="match status" value="1"/>
</dbReference>
<evidence type="ECO:0000259" key="4">
    <source>
        <dbReference type="Pfam" id="PF22725"/>
    </source>
</evidence>
<feature type="domain" description="Gfo/Idh/MocA-like oxidoreductase N-terminal" evidence="3">
    <location>
        <begin position="17"/>
        <end position="130"/>
    </location>
</feature>
<name>A0A177YAZ8_9NOCA</name>
<dbReference type="Proteomes" id="UP000077519">
    <property type="component" value="Unassembled WGS sequence"/>
</dbReference>
<dbReference type="PANTHER" id="PTHR22604">
    <property type="entry name" value="OXIDOREDUCTASES"/>
    <property type="match status" value="1"/>
</dbReference>
<dbReference type="InterPro" id="IPR000683">
    <property type="entry name" value="Gfo/Idh/MocA-like_OxRdtase_N"/>
</dbReference>
<dbReference type="Gene3D" id="3.40.50.720">
    <property type="entry name" value="NAD(P)-binding Rossmann-like Domain"/>
    <property type="match status" value="1"/>
</dbReference>
<organism evidence="5 6">
    <name type="scientific">Rhodococcoides kyotonense</name>
    <dbReference type="NCBI Taxonomy" id="398843"/>
    <lineage>
        <taxon>Bacteria</taxon>
        <taxon>Bacillati</taxon>
        <taxon>Actinomycetota</taxon>
        <taxon>Actinomycetes</taxon>
        <taxon>Mycobacteriales</taxon>
        <taxon>Nocardiaceae</taxon>
        <taxon>Rhodococcoides</taxon>
    </lineage>
</organism>
<dbReference type="InterPro" id="IPR036291">
    <property type="entry name" value="NAD(P)-bd_dom_sf"/>
</dbReference>
<dbReference type="GO" id="GO:0000166">
    <property type="term" value="F:nucleotide binding"/>
    <property type="evidence" value="ECO:0007669"/>
    <property type="project" value="InterPro"/>
</dbReference>
<evidence type="ECO:0000256" key="2">
    <source>
        <dbReference type="ARBA" id="ARBA00023002"/>
    </source>
</evidence>
<dbReference type="AlphaFoldDB" id="A0A177YAZ8"/>
<dbReference type="Pfam" id="PF22725">
    <property type="entry name" value="GFO_IDH_MocA_C3"/>
    <property type="match status" value="1"/>
</dbReference>
<comment type="caution">
    <text evidence="5">The sequence shown here is derived from an EMBL/GenBank/DDBJ whole genome shotgun (WGS) entry which is preliminary data.</text>
</comment>
<dbReference type="Gene3D" id="3.30.360.10">
    <property type="entry name" value="Dihydrodipicolinate Reductase, domain 2"/>
    <property type="match status" value="1"/>
</dbReference>
<keyword evidence="6" id="KW-1185">Reference proteome</keyword>
<evidence type="ECO:0000259" key="3">
    <source>
        <dbReference type="Pfam" id="PF01408"/>
    </source>
</evidence>
<dbReference type="InterPro" id="IPR050984">
    <property type="entry name" value="Gfo/Idh/MocA_domain"/>
</dbReference>
<dbReference type="SUPFAM" id="SSF51735">
    <property type="entry name" value="NAD(P)-binding Rossmann-fold domains"/>
    <property type="match status" value="1"/>
</dbReference>
<dbReference type="RefSeq" id="WP_068428295.1">
    <property type="nucleotide sequence ID" value="NZ_LVHI01000023.1"/>
</dbReference>
<dbReference type="EMBL" id="LVHI01000023">
    <property type="protein sequence ID" value="OAK52631.1"/>
    <property type="molecule type" value="Genomic_DNA"/>
</dbReference>
<dbReference type="GO" id="GO:0016491">
    <property type="term" value="F:oxidoreductase activity"/>
    <property type="evidence" value="ECO:0007669"/>
    <property type="project" value="UniProtKB-KW"/>
</dbReference>
<proteinExistence type="inferred from homology"/>
<gene>
    <name evidence="5" type="ORF">A3K89_07435</name>
</gene>
<accession>A0A177YAZ8</accession>
<dbReference type="Pfam" id="PF01408">
    <property type="entry name" value="GFO_IDH_MocA"/>
    <property type="match status" value="1"/>
</dbReference>
<feature type="domain" description="GFO/IDH/MocA-like oxidoreductase" evidence="4">
    <location>
        <begin position="147"/>
        <end position="257"/>
    </location>
</feature>
<sequence>MTIPRSRVPDPMDAPSLRWGILGPGWIAHRFVESLKKYSTQQVVAVASRNQGRADEFAAQHSLPRAHGSYDALLTDPEVDIVYVATPHTEHHACALAAIAAGKHVLVEKPLAVDAARAAEIGAAAADAGVFAGEAMWTKFLPKFDVIAQILESGVLGPVRTVLVDHGEHFTTDHRIYDPSLAGGPLLDLGTYDASFIHFVLGAPTSVTAVGQPANDELNGQVSAILTDGDGNHAVMNTTILSDTPTVAVICGRDATLTVHGPFFMPGSFTLAIRGGETIVYREDKGLQVDGLHFAAVDAARAISEGRLESKVHTISDAVETLAIVDSIREQLGITGGPFQR</sequence>
<dbReference type="InterPro" id="IPR055170">
    <property type="entry name" value="GFO_IDH_MocA-like_dom"/>
</dbReference>
<keyword evidence="2" id="KW-0560">Oxidoreductase</keyword>
<reference evidence="5 6" key="1">
    <citation type="submission" date="2016-03" db="EMBL/GenBank/DDBJ databases">
        <title>Genome sequence of Rhodococcus kyotonensis KB10.</title>
        <authorList>
            <person name="Jeong H."/>
            <person name="Hong C.E."/>
            <person name="Jo S.H."/>
            <person name="Park J.M."/>
        </authorList>
    </citation>
    <scope>NUCLEOTIDE SEQUENCE [LARGE SCALE GENOMIC DNA]</scope>
    <source>
        <strain evidence="5 6">KB10</strain>
    </source>
</reference>
<protein>
    <submittedName>
        <fullName evidence="5">Oxidoreductase</fullName>
    </submittedName>
</protein>